<feature type="transmembrane region" description="Helical" evidence="7">
    <location>
        <begin position="359"/>
        <end position="382"/>
    </location>
</feature>
<evidence type="ECO:0000256" key="2">
    <source>
        <dbReference type="ARBA" id="ARBA00022475"/>
    </source>
</evidence>
<keyword evidence="10" id="KW-1185">Reference proteome</keyword>
<dbReference type="PANTHER" id="PTHR33362:SF3">
    <property type="entry name" value="SIALIC ACID TRAP TRANSPORTER PERMEASE PROTEIN SIAT"/>
    <property type="match status" value="1"/>
</dbReference>
<sequence>MDSLVLILFISFLIILMMGFPVAYALGISSFIYLIGAGIDLFAIPQKMYGGMDSFVLLCIPGFVLAGNLMNVGGITQKIVDFGDHLFGHIRGGLGFANIGSSMIFAGISGTAIADTASVGGIMIPAMKKSGYDAEYASAITAASSTIGPIIPPSVPMIIAGTLTGISVGRLFIAGIIPGVLVGLFQFFVNYYISKKRNYPKGEKKPIIEILKSFRSAFWAVLMTMIILFGILGGIFTPTEAAIVAILYAFIVGIFVYKELNVKMIPNLIVESARSSASILMLVGFANVFAWILASEQIPQMVANGMLSLTTNKIMIIILINLLLLFVGMFMETISAIVILFPVLLVVTRTIGMPDIQFAVMAVLNLVIGLVTPPVGVCLFVASKIGGISLAKISKAIMPFLIANLLVLLLVSFVEPVTMWLPSFM</sequence>
<evidence type="ECO:0000256" key="1">
    <source>
        <dbReference type="ARBA" id="ARBA00004429"/>
    </source>
</evidence>
<feature type="transmembrane region" description="Helical" evidence="7">
    <location>
        <begin position="171"/>
        <end position="193"/>
    </location>
</feature>
<evidence type="ECO:0000256" key="3">
    <source>
        <dbReference type="ARBA" id="ARBA00022519"/>
    </source>
</evidence>
<evidence type="ECO:0000256" key="7">
    <source>
        <dbReference type="SAM" id="Phobius"/>
    </source>
</evidence>
<proteinExistence type="predicted"/>
<feature type="transmembrane region" description="Helical" evidence="7">
    <location>
        <begin position="277"/>
        <end position="294"/>
    </location>
</feature>
<feature type="transmembrane region" description="Helical" evidence="7">
    <location>
        <begin position="314"/>
        <end position="347"/>
    </location>
</feature>
<dbReference type="InterPro" id="IPR004681">
    <property type="entry name" value="TRAP_DctM"/>
</dbReference>
<accession>A0ABS4KLB8</accession>
<keyword evidence="3" id="KW-0997">Cell inner membrane</keyword>
<dbReference type="PANTHER" id="PTHR33362">
    <property type="entry name" value="SIALIC ACID TRAP TRANSPORTER PERMEASE PROTEIN SIAT-RELATED"/>
    <property type="match status" value="1"/>
</dbReference>
<keyword evidence="5 7" id="KW-1133">Transmembrane helix</keyword>
<comment type="caution">
    <text evidence="9">The sequence shown here is derived from an EMBL/GenBank/DDBJ whole genome shotgun (WGS) entry which is preliminary data.</text>
</comment>
<feature type="transmembrane region" description="Helical" evidence="7">
    <location>
        <begin position="96"/>
        <end position="124"/>
    </location>
</feature>
<evidence type="ECO:0000256" key="5">
    <source>
        <dbReference type="ARBA" id="ARBA00022989"/>
    </source>
</evidence>
<comment type="subcellular location">
    <subcellularLocation>
        <location evidence="1">Cell inner membrane</location>
        <topology evidence="1">Multi-pass membrane protein</topology>
    </subcellularLocation>
</comment>
<feature type="transmembrane region" description="Helical" evidence="7">
    <location>
        <begin position="6"/>
        <end position="34"/>
    </location>
</feature>
<feature type="transmembrane region" description="Helical" evidence="7">
    <location>
        <begin position="136"/>
        <end position="159"/>
    </location>
</feature>
<feature type="transmembrane region" description="Helical" evidence="7">
    <location>
        <begin position="397"/>
        <end position="421"/>
    </location>
</feature>
<dbReference type="InterPro" id="IPR010656">
    <property type="entry name" value="DctM"/>
</dbReference>
<feature type="domain" description="TRAP C4-dicarboxylate transport system permease DctM subunit" evidence="8">
    <location>
        <begin position="9"/>
        <end position="415"/>
    </location>
</feature>
<evidence type="ECO:0000313" key="9">
    <source>
        <dbReference type="EMBL" id="MBP2028140.1"/>
    </source>
</evidence>
<dbReference type="NCBIfam" id="TIGR00786">
    <property type="entry name" value="dctM"/>
    <property type="match status" value="1"/>
</dbReference>
<keyword evidence="4 7" id="KW-0812">Transmembrane</keyword>
<feature type="transmembrane region" description="Helical" evidence="7">
    <location>
        <begin position="214"/>
        <end position="235"/>
    </location>
</feature>
<dbReference type="EMBL" id="JAGGLI010000022">
    <property type="protein sequence ID" value="MBP2028140.1"/>
    <property type="molecule type" value="Genomic_DNA"/>
</dbReference>
<gene>
    <name evidence="9" type="ORF">J2Z35_001941</name>
</gene>
<feature type="transmembrane region" description="Helical" evidence="7">
    <location>
        <begin position="241"/>
        <end position="257"/>
    </location>
</feature>
<evidence type="ECO:0000313" key="10">
    <source>
        <dbReference type="Proteomes" id="UP001314903"/>
    </source>
</evidence>
<dbReference type="PIRSF" id="PIRSF006066">
    <property type="entry name" value="HI0050"/>
    <property type="match status" value="1"/>
</dbReference>
<keyword evidence="2" id="KW-1003">Cell membrane</keyword>
<organism evidence="9 10">
    <name type="scientific">Acetoanaerobium pronyense</name>
    <dbReference type="NCBI Taxonomy" id="1482736"/>
    <lineage>
        <taxon>Bacteria</taxon>
        <taxon>Bacillati</taxon>
        <taxon>Bacillota</taxon>
        <taxon>Clostridia</taxon>
        <taxon>Peptostreptococcales</taxon>
        <taxon>Filifactoraceae</taxon>
        <taxon>Acetoanaerobium</taxon>
    </lineage>
</organism>
<feature type="transmembrane region" description="Helical" evidence="7">
    <location>
        <begin position="55"/>
        <end position="76"/>
    </location>
</feature>
<name>A0ABS4KLB8_9FIRM</name>
<evidence type="ECO:0000256" key="6">
    <source>
        <dbReference type="ARBA" id="ARBA00023136"/>
    </source>
</evidence>
<keyword evidence="6 7" id="KW-0472">Membrane</keyword>
<dbReference type="RefSeq" id="WP_245330837.1">
    <property type="nucleotide sequence ID" value="NZ_JAGGLI010000022.1"/>
</dbReference>
<dbReference type="Proteomes" id="UP001314903">
    <property type="component" value="Unassembled WGS sequence"/>
</dbReference>
<dbReference type="Pfam" id="PF06808">
    <property type="entry name" value="DctM"/>
    <property type="match status" value="1"/>
</dbReference>
<evidence type="ECO:0000256" key="4">
    <source>
        <dbReference type="ARBA" id="ARBA00022692"/>
    </source>
</evidence>
<evidence type="ECO:0000259" key="8">
    <source>
        <dbReference type="Pfam" id="PF06808"/>
    </source>
</evidence>
<reference evidence="9 10" key="1">
    <citation type="submission" date="2021-03" db="EMBL/GenBank/DDBJ databases">
        <title>Genomic Encyclopedia of Type Strains, Phase IV (KMG-IV): sequencing the most valuable type-strain genomes for metagenomic binning, comparative biology and taxonomic classification.</title>
        <authorList>
            <person name="Goeker M."/>
        </authorList>
    </citation>
    <scope>NUCLEOTIDE SEQUENCE [LARGE SCALE GENOMIC DNA]</scope>
    <source>
        <strain evidence="9 10">DSM 27512</strain>
    </source>
</reference>
<protein>
    <submittedName>
        <fullName evidence="9">Tripartite ATP-independent transporter DctM subunit</fullName>
    </submittedName>
</protein>